<protein>
    <submittedName>
        <fullName evidence="1">Uncharacterized protein</fullName>
    </submittedName>
</protein>
<sequence>MTLGRGEHVCPPIRAVPVEGRLFGSLFKIDELEASKRRAAGESSDRDGLDAADCILLTASKRSRTR</sequence>
<dbReference type="EMBL" id="UZAL01043399">
    <property type="protein sequence ID" value="VDP81285.1"/>
    <property type="molecule type" value="Genomic_DNA"/>
</dbReference>
<accession>A0A3P8HU66</accession>
<name>A0A3P8HU66_9TREM</name>
<evidence type="ECO:0000313" key="1">
    <source>
        <dbReference type="EMBL" id="VDP81285.1"/>
    </source>
</evidence>
<keyword evidence="2" id="KW-1185">Reference proteome</keyword>
<dbReference type="Proteomes" id="UP000269396">
    <property type="component" value="Unassembled WGS sequence"/>
</dbReference>
<dbReference type="AlphaFoldDB" id="A0A3P8HU66"/>
<reference evidence="1 2" key="1">
    <citation type="submission" date="2018-11" db="EMBL/GenBank/DDBJ databases">
        <authorList>
            <consortium name="Pathogen Informatics"/>
        </authorList>
    </citation>
    <scope>NUCLEOTIDE SEQUENCE [LARGE SCALE GENOMIC DNA]</scope>
    <source>
        <strain>Denwood</strain>
        <strain evidence="2">Zambia</strain>
    </source>
</reference>
<evidence type="ECO:0000313" key="2">
    <source>
        <dbReference type="Proteomes" id="UP000269396"/>
    </source>
</evidence>
<proteinExistence type="predicted"/>
<gene>
    <name evidence="1" type="ORF">SMTD_LOCUS19972</name>
</gene>
<organism evidence="1 2">
    <name type="scientific">Schistosoma mattheei</name>
    <dbReference type="NCBI Taxonomy" id="31246"/>
    <lineage>
        <taxon>Eukaryota</taxon>
        <taxon>Metazoa</taxon>
        <taxon>Spiralia</taxon>
        <taxon>Lophotrochozoa</taxon>
        <taxon>Platyhelminthes</taxon>
        <taxon>Trematoda</taxon>
        <taxon>Digenea</taxon>
        <taxon>Strigeidida</taxon>
        <taxon>Schistosomatoidea</taxon>
        <taxon>Schistosomatidae</taxon>
        <taxon>Schistosoma</taxon>
    </lineage>
</organism>